<keyword evidence="1" id="KW-0812">Transmembrane</keyword>
<feature type="transmembrane region" description="Helical" evidence="1">
    <location>
        <begin position="52"/>
        <end position="72"/>
    </location>
</feature>
<name>A0A7C3DQN6_MEIRU</name>
<reference evidence="2" key="1">
    <citation type="journal article" date="2020" name="mSystems">
        <title>Genome- and Community-Level Interaction Insights into Carbon Utilization and Element Cycling Functions of Hydrothermarchaeota in Hydrothermal Sediment.</title>
        <authorList>
            <person name="Zhou Z."/>
            <person name="Liu Y."/>
            <person name="Xu W."/>
            <person name="Pan J."/>
            <person name="Luo Z.H."/>
            <person name="Li M."/>
        </authorList>
    </citation>
    <scope>NUCLEOTIDE SEQUENCE [LARGE SCALE GENOMIC DNA]</scope>
    <source>
        <strain evidence="2">SpSt-524</strain>
    </source>
</reference>
<keyword evidence="1" id="KW-0472">Membrane</keyword>
<evidence type="ECO:0000256" key="1">
    <source>
        <dbReference type="SAM" id="Phobius"/>
    </source>
</evidence>
<evidence type="ECO:0008006" key="3">
    <source>
        <dbReference type="Google" id="ProtNLM"/>
    </source>
</evidence>
<feature type="transmembrane region" description="Helical" evidence="1">
    <location>
        <begin position="84"/>
        <end position="105"/>
    </location>
</feature>
<dbReference type="RefSeq" id="WP_409655287.1">
    <property type="nucleotide sequence ID" value="NZ_JBKBUW010000011.1"/>
</dbReference>
<organism evidence="2">
    <name type="scientific">Meiothermus ruber</name>
    <dbReference type="NCBI Taxonomy" id="277"/>
    <lineage>
        <taxon>Bacteria</taxon>
        <taxon>Thermotogati</taxon>
        <taxon>Deinococcota</taxon>
        <taxon>Deinococci</taxon>
        <taxon>Thermales</taxon>
        <taxon>Thermaceae</taxon>
        <taxon>Meiothermus</taxon>
    </lineage>
</organism>
<feature type="transmembrane region" description="Helical" evidence="1">
    <location>
        <begin position="28"/>
        <end position="45"/>
    </location>
</feature>
<keyword evidence="1" id="KW-1133">Transmembrane helix</keyword>
<comment type="caution">
    <text evidence="2">The sequence shown here is derived from an EMBL/GenBank/DDBJ whole genome shotgun (WGS) entry which is preliminary data.</text>
</comment>
<proteinExistence type="predicted"/>
<accession>A0A7C3DQN6</accession>
<protein>
    <recommendedName>
        <fullName evidence="3">CvpA family protein</fullName>
    </recommendedName>
</protein>
<gene>
    <name evidence="2" type="ORF">ENS82_11895</name>
</gene>
<dbReference type="EMBL" id="DSWI01000028">
    <property type="protein sequence ID" value="HFG21388.1"/>
    <property type="molecule type" value="Genomic_DNA"/>
</dbReference>
<evidence type="ECO:0000313" key="2">
    <source>
        <dbReference type="EMBL" id="HFG21388.1"/>
    </source>
</evidence>
<sequence length="161" mass="16859">MLSWLDLMALLVLSAALGVGIRQGVPFTLAVIPALVLYVLVMSWVGPLLPLAALPFLALALGLGMAYVSHLIPVASLTPILEGIIGGVGGLVWGLFLAFVIWVGFPSEFVASTGALRYPSEQIPSGVKDGIVSSPFARPLFDWAAGNPVIKTALLPHVNHP</sequence>
<dbReference type="AlphaFoldDB" id="A0A7C3DQN6"/>